<organism evidence="1 2">
    <name type="scientific">Parascaris univalens</name>
    <name type="common">Nematode worm</name>
    <dbReference type="NCBI Taxonomy" id="6257"/>
    <lineage>
        <taxon>Eukaryota</taxon>
        <taxon>Metazoa</taxon>
        <taxon>Ecdysozoa</taxon>
        <taxon>Nematoda</taxon>
        <taxon>Chromadorea</taxon>
        <taxon>Rhabditida</taxon>
        <taxon>Spirurina</taxon>
        <taxon>Ascaridomorpha</taxon>
        <taxon>Ascaridoidea</taxon>
        <taxon>Ascarididae</taxon>
        <taxon>Parascaris</taxon>
    </lineage>
</organism>
<dbReference type="Proteomes" id="UP000887569">
    <property type="component" value="Unplaced"/>
</dbReference>
<reference evidence="2" key="1">
    <citation type="submission" date="2022-11" db="UniProtKB">
        <authorList>
            <consortium name="WormBaseParasite"/>
        </authorList>
    </citation>
    <scope>IDENTIFICATION</scope>
</reference>
<dbReference type="AlphaFoldDB" id="A0A914ZXQ3"/>
<evidence type="ECO:0000313" key="2">
    <source>
        <dbReference type="WBParaSite" id="PgE012_g007_t01"/>
    </source>
</evidence>
<dbReference type="WBParaSite" id="PgE012_g007_t01">
    <property type="protein sequence ID" value="PgE012_g007_t01"/>
    <property type="gene ID" value="PgE012_g007"/>
</dbReference>
<name>A0A914ZXQ3_PARUN</name>
<accession>A0A914ZXQ3</accession>
<proteinExistence type="predicted"/>
<keyword evidence="1" id="KW-1185">Reference proteome</keyword>
<protein>
    <submittedName>
        <fullName evidence="2">Uncharacterized protein</fullName>
    </submittedName>
</protein>
<evidence type="ECO:0000313" key="1">
    <source>
        <dbReference type="Proteomes" id="UP000887569"/>
    </source>
</evidence>
<sequence>LIQHAFFAPLQFHTNIVWAHRSYLLPFSLPLFPPPSSILLAGWQVSCSLYHIPLLISMLSANQYSTKRPYSAAKTILPMPKCKVNAPPRLHKRHNNNMILQGKSKLERSSLKRVQSSGH</sequence>